<name>A0A7Y9G5G6_9ACTN</name>
<protein>
    <submittedName>
        <fullName evidence="2">Uncharacterized protein</fullName>
    </submittedName>
</protein>
<dbReference type="AlphaFoldDB" id="A0A7Y9G5G6"/>
<feature type="region of interest" description="Disordered" evidence="1">
    <location>
        <begin position="1"/>
        <end position="66"/>
    </location>
</feature>
<gene>
    <name evidence="2" type="ORF">BJ999_000574</name>
</gene>
<reference evidence="2 3" key="1">
    <citation type="submission" date="2020-07" db="EMBL/GenBank/DDBJ databases">
        <title>Sequencing the genomes of 1000 actinobacteria strains.</title>
        <authorList>
            <person name="Klenk H.-P."/>
        </authorList>
    </citation>
    <scope>NUCLEOTIDE SEQUENCE [LARGE SCALE GENOMIC DNA]</scope>
    <source>
        <strain evidence="2 3">DSM 43461</strain>
    </source>
</reference>
<feature type="compositionally biased region" description="Basic and acidic residues" evidence="1">
    <location>
        <begin position="36"/>
        <end position="60"/>
    </location>
</feature>
<dbReference type="Proteomes" id="UP000591272">
    <property type="component" value="Unassembled WGS sequence"/>
</dbReference>
<dbReference type="RefSeq" id="WP_179831817.1">
    <property type="nucleotide sequence ID" value="NZ_BMRD01000005.1"/>
</dbReference>
<evidence type="ECO:0000256" key="1">
    <source>
        <dbReference type="SAM" id="MobiDB-lite"/>
    </source>
</evidence>
<dbReference type="EMBL" id="JACCBT010000001">
    <property type="protein sequence ID" value="NYE10278.1"/>
    <property type="molecule type" value="Genomic_DNA"/>
</dbReference>
<comment type="caution">
    <text evidence="2">The sequence shown here is derived from an EMBL/GenBank/DDBJ whole genome shotgun (WGS) entry which is preliminary data.</text>
</comment>
<sequence>MANESAQNPEAHEAGQNMDAAQTDLYQAGQAYLKDPTPENKTAMDEAHDKATETTAEARRLTGGSQ</sequence>
<keyword evidence="3" id="KW-1185">Reference proteome</keyword>
<organism evidence="2 3">
    <name type="scientific">Actinomadura citrea</name>
    <dbReference type="NCBI Taxonomy" id="46158"/>
    <lineage>
        <taxon>Bacteria</taxon>
        <taxon>Bacillati</taxon>
        <taxon>Actinomycetota</taxon>
        <taxon>Actinomycetes</taxon>
        <taxon>Streptosporangiales</taxon>
        <taxon>Thermomonosporaceae</taxon>
        <taxon>Actinomadura</taxon>
    </lineage>
</organism>
<evidence type="ECO:0000313" key="3">
    <source>
        <dbReference type="Proteomes" id="UP000591272"/>
    </source>
</evidence>
<evidence type="ECO:0000313" key="2">
    <source>
        <dbReference type="EMBL" id="NYE10278.1"/>
    </source>
</evidence>
<accession>A0A7Y9G5G6</accession>
<proteinExistence type="predicted"/>